<dbReference type="InterPro" id="IPR001242">
    <property type="entry name" value="Condensation_dom"/>
</dbReference>
<accession>A0A239JZA3</accession>
<dbReference type="Gene3D" id="3.30.559.30">
    <property type="entry name" value="Nonribosomal peptide synthetase, condensation domain"/>
    <property type="match status" value="1"/>
</dbReference>
<dbReference type="GO" id="GO:0009239">
    <property type="term" value="P:enterobactin biosynthetic process"/>
    <property type="evidence" value="ECO:0007669"/>
    <property type="project" value="TreeGrafter"/>
</dbReference>
<evidence type="ECO:0000313" key="3">
    <source>
        <dbReference type="EMBL" id="SNT11141.1"/>
    </source>
</evidence>
<dbReference type="Gene3D" id="3.30.559.10">
    <property type="entry name" value="Chloramphenicol acetyltransferase-like domain"/>
    <property type="match status" value="1"/>
</dbReference>
<dbReference type="GO" id="GO:0031177">
    <property type="term" value="F:phosphopantetheine binding"/>
    <property type="evidence" value="ECO:0007669"/>
    <property type="project" value="TreeGrafter"/>
</dbReference>
<dbReference type="AlphaFoldDB" id="A0A239JZA3"/>
<dbReference type="Pfam" id="PF00550">
    <property type="entry name" value="PP-binding"/>
    <property type="match status" value="1"/>
</dbReference>
<dbReference type="GO" id="GO:0005829">
    <property type="term" value="C:cytosol"/>
    <property type="evidence" value="ECO:0007669"/>
    <property type="project" value="TreeGrafter"/>
</dbReference>
<protein>
    <submittedName>
        <fullName evidence="3">Phosphopantetheine attachment site</fullName>
    </submittedName>
</protein>
<evidence type="ECO:0000256" key="1">
    <source>
        <dbReference type="ARBA" id="ARBA00001957"/>
    </source>
</evidence>
<dbReference type="PROSITE" id="PS50075">
    <property type="entry name" value="CARRIER"/>
    <property type="match status" value="1"/>
</dbReference>
<dbReference type="RefSeq" id="WP_179277552.1">
    <property type="nucleotide sequence ID" value="NZ_BOMU01000134.1"/>
</dbReference>
<dbReference type="Pfam" id="PF00668">
    <property type="entry name" value="Condensation"/>
    <property type="match status" value="1"/>
</dbReference>
<dbReference type="SUPFAM" id="SSF52777">
    <property type="entry name" value="CoA-dependent acyltransferases"/>
    <property type="match status" value="2"/>
</dbReference>
<dbReference type="SUPFAM" id="SSF47336">
    <property type="entry name" value="ACP-like"/>
    <property type="match status" value="1"/>
</dbReference>
<feature type="domain" description="Carrier" evidence="2">
    <location>
        <begin position="17"/>
        <end position="92"/>
    </location>
</feature>
<dbReference type="InterPro" id="IPR023213">
    <property type="entry name" value="CAT-like_dom_sf"/>
</dbReference>
<dbReference type="InterPro" id="IPR036736">
    <property type="entry name" value="ACP-like_sf"/>
</dbReference>
<dbReference type="GO" id="GO:0009366">
    <property type="term" value="C:enterobactin synthetase complex"/>
    <property type="evidence" value="ECO:0007669"/>
    <property type="project" value="TreeGrafter"/>
</dbReference>
<gene>
    <name evidence="3" type="ORF">SAMN06264365_14024</name>
</gene>
<dbReference type="Gene3D" id="1.10.1200.10">
    <property type="entry name" value="ACP-like"/>
    <property type="match status" value="1"/>
</dbReference>
<evidence type="ECO:0000259" key="2">
    <source>
        <dbReference type="PROSITE" id="PS50075"/>
    </source>
</evidence>
<dbReference type="Proteomes" id="UP000198415">
    <property type="component" value="Unassembled WGS sequence"/>
</dbReference>
<dbReference type="GO" id="GO:0043041">
    <property type="term" value="P:amino acid activation for nonribosomal peptide biosynthetic process"/>
    <property type="evidence" value="ECO:0007669"/>
    <property type="project" value="TreeGrafter"/>
</dbReference>
<organism evidence="3 4">
    <name type="scientific">Actinoplanes regularis</name>
    <dbReference type="NCBI Taxonomy" id="52697"/>
    <lineage>
        <taxon>Bacteria</taxon>
        <taxon>Bacillati</taxon>
        <taxon>Actinomycetota</taxon>
        <taxon>Actinomycetes</taxon>
        <taxon>Micromonosporales</taxon>
        <taxon>Micromonosporaceae</taxon>
        <taxon>Actinoplanes</taxon>
    </lineage>
</organism>
<comment type="cofactor">
    <cofactor evidence="1">
        <name>pantetheine 4'-phosphate</name>
        <dbReference type="ChEBI" id="CHEBI:47942"/>
    </cofactor>
</comment>
<reference evidence="3 4" key="1">
    <citation type="submission" date="2017-06" db="EMBL/GenBank/DDBJ databases">
        <authorList>
            <person name="Kim H.J."/>
            <person name="Triplett B.A."/>
        </authorList>
    </citation>
    <scope>NUCLEOTIDE SEQUENCE [LARGE SCALE GENOMIC DNA]</scope>
    <source>
        <strain evidence="3 4">DSM 43151</strain>
    </source>
</reference>
<proteinExistence type="predicted"/>
<name>A0A239JZA3_9ACTN</name>
<dbReference type="PANTHER" id="PTHR45527">
    <property type="entry name" value="NONRIBOSOMAL PEPTIDE SYNTHETASE"/>
    <property type="match status" value="1"/>
</dbReference>
<keyword evidence="4" id="KW-1185">Reference proteome</keyword>
<dbReference type="EMBL" id="FZNR01000040">
    <property type="protein sequence ID" value="SNT11141.1"/>
    <property type="molecule type" value="Genomic_DNA"/>
</dbReference>
<sequence>MTLTPAQPPEPARLPGVGWSPTESALAAIWRRLLMVPTVERADDFFALGGDSFRATQLANQVGGVFGVRADAKLAFDRPVLAGQAAWIDAAAGMPDATGGPAATRRNSTVAEHPSNVPLSTQQLEFLDWMSATEPPRDPGAICTAIRIREPFDAELLRRCLELLAERHQPLRTVATPRGRGIALSTAEHLPPVVEVVTARGDTAQQRVAAAAELARAERNRVGDLVTDPLVRALVIRIADDDAVLVLSVHHFVFDGWSLGVLLRELGLLYSALRAGSPSPLRPLAMDYAGYCAFTAAQWELNRDHWKRVLHGAPRALTPFPGRRAGDRFSRRRHPFVIDAELAGRLRTAAHHHGGTPFMAVAACWSLTLSRWSGAADIVLMSPVPGRVAPEHDALIGCLVQSLLIRVDTSGAPGFGAMLGRIRTSALDAANHQLHAYHETAPLVPYPARIHYESWGGAPFFPGLRSEAFAVPREQEDLDWPTPGGEDDLSTPELIVEERQDGSMAAAVVYNHHTFTAETATRLAAAFRDQAEAATGAPGAAQ</sequence>
<evidence type="ECO:0000313" key="4">
    <source>
        <dbReference type="Proteomes" id="UP000198415"/>
    </source>
</evidence>
<dbReference type="PANTHER" id="PTHR45527:SF1">
    <property type="entry name" value="FATTY ACID SYNTHASE"/>
    <property type="match status" value="1"/>
</dbReference>
<dbReference type="GO" id="GO:0047527">
    <property type="term" value="F:2,3-dihydroxybenzoate-serine ligase activity"/>
    <property type="evidence" value="ECO:0007669"/>
    <property type="project" value="TreeGrafter"/>
</dbReference>
<dbReference type="GO" id="GO:0008610">
    <property type="term" value="P:lipid biosynthetic process"/>
    <property type="evidence" value="ECO:0007669"/>
    <property type="project" value="UniProtKB-ARBA"/>
</dbReference>
<dbReference type="InterPro" id="IPR009081">
    <property type="entry name" value="PP-bd_ACP"/>
</dbReference>